<keyword evidence="2" id="KW-1185">Reference proteome</keyword>
<protein>
    <submittedName>
        <fullName evidence="1">Uncharacterized protein</fullName>
    </submittedName>
</protein>
<name>A0ACC8EP26_9PEZI</name>
<evidence type="ECO:0000313" key="1">
    <source>
        <dbReference type="EMBL" id="OCK88164.1"/>
    </source>
</evidence>
<gene>
    <name evidence="1" type="ORF">K441DRAFT_700743</name>
</gene>
<proteinExistence type="predicted"/>
<dbReference type="Proteomes" id="UP000250078">
    <property type="component" value="Unassembled WGS sequence"/>
</dbReference>
<sequence>MLYFNVAPMLGPYLPWLELDDQGGHLASHLPAKHQLGLRYISALWHQASHVVTIRASDLPSLNYAVMDSLRDDELDALLSSLPNVDPDFWLEANSGFDGVESSLPTTNTTNGISEWPITPVDNIPVPDLSPLDSQYIEQNSNLVAFPDGDSLQDSIAFANSQWPDFTGPDLADVWDVLPSQCRFDDFIVVPEPLALPEQGEDATGSESNAKRHCRIPPDAKRLLEESFERHKHDPYLQKSDIKELAQATNLSLRQIRTFFANARARKLPPPPSLGNVESGLGDTDEAKSAQTSGPEFIIKPIMASRGQPVAAKKRRCFRDQESQKLLASANIHVPRQTTPPQQDPMERFLSSSPEDEGISEDAIRKAAASLDSNEITKHPSNERRSSSRADAMSVTDTAFSSNSGSASSHASIDSMTNRGPRRGRKRQRNSTLQEAKPFIRKPSHPYKIFQCTFCSTDFAQKYDWRRHEESVHFPQQEWICMPDGPTIQSDTGASNCAFCGLPNPSPTHFDSRNCSSCLPIPRSERTFTRKDKLLQHLTQVHKQAVFLPHIADWCRPIQRDVVIACGICGLRLQTWSARADHISAHFVDGHSMDLWVGAPGGITPSSAFPEAHSLSAQGLTLDNPASSPTAESQHHHHHPCSHCPARFTRYIDAVFHERQAHAVYKPRPTAPDRDDAMPKPGVAQRGGTGLREEYPTVLGAQVRRRAKGAEPRLKSGGPADVEVGSLALEGFKPVPRGGGKGGGGEGGKGRLAALVAGEGGTADEAAAAFAPASVVPASFVGARRTKLAGDVRPDLMTANGAPKPSRMTLPGRNGLTPPQQPLWGARSKTVWGPWGLS</sequence>
<reference evidence="1 2" key="1">
    <citation type="journal article" date="2016" name="Nat. Commun.">
        <title>Ectomycorrhizal ecology is imprinted in the genome of the dominant symbiotic fungus Cenococcum geophilum.</title>
        <authorList>
            <consortium name="DOE Joint Genome Institute"/>
            <person name="Peter M."/>
            <person name="Kohler A."/>
            <person name="Ohm R.A."/>
            <person name="Kuo A."/>
            <person name="Krutzmann J."/>
            <person name="Morin E."/>
            <person name="Arend M."/>
            <person name="Barry K.W."/>
            <person name="Binder M."/>
            <person name="Choi C."/>
            <person name="Clum A."/>
            <person name="Copeland A."/>
            <person name="Grisel N."/>
            <person name="Haridas S."/>
            <person name="Kipfer T."/>
            <person name="LaButti K."/>
            <person name="Lindquist E."/>
            <person name="Lipzen A."/>
            <person name="Maire R."/>
            <person name="Meier B."/>
            <person name="Mihaltcheva S."/>
            <person name="Molinier V."/>
            <person name="Murat C."/>
            <person name="Poggeler S."/>
            <person name="Quandt C.A."/>
            <person name="Sperisen C."/>
            <person name="Tritt A."/>
            <person name="Tisserant E."/>
            <person name="Crous P.W."/>
            <person name="Henrissat B."/>
            <person name="Nehls U."/>
            <person name="Egli S."/>
            <person name="Spatafora J.W."/>
            <person name="Grigoriev I.V."/>
            <person name="Martin F.M."/>
        </authorList>
    </citation>
    <scope>NUCLEOTIDE SEQUENCE [LARGE SCALE GENOMIC DNA]</scope>
    <source>
        <strain evidence="1 2">1.58</strain>
    </source>
</reference>
<evidence type="ECO:0000313" key="2">
    <source>
        <dbReference type="Proteomes" id="UP000250078"/>
    </source>
</evidence>
<accession>A0ACC8EP26</accession>
<dbReference type="EMBL" id="KV748248">
    <property type="protein sequence ID" value="OCK88164.1"/>
    <property type="molecule type" value="Genomic_DNA"/>
</dbReference>
<organism evidence="1 2">
    <name type="scientific">Cenococcum geophilum 1.58</name>
    <dbReference type="NCBI Taxonomy" id="794803"/>
    <lineage>
        <taxon>Eukaryota</taxon>
        <taxon>Fungi</taxon>
        <taxon>Dikarya</taxon>
        <taxon>Ascomycota</taxon>
        <taxon>Pezizomycotina</taxon>
        <taxon>Dothideomycetes</taxon>
        <taxon>Pleosporomycetidae</taxon>
        <taxon>Gloniales</taxon>
        <taxon>Gloniaceae</taxon>
        <taxon>Cenococcum</taxon>
    </lineage>
</organism>